<dbReference type="STRING" id="354355.SAMN05660816_04396"/>
<evidence type="ECO:0008006" key="4">
    <source>
        <dbReference type="Google" id="ProtNLM"/>
    </source>
</evidence>
<dbReference type="EMBL" id="LVXG01000016">
    <property type="protein sequence ID" value="OQP49020.1"/>
    <property type="molecule type" value="Genomic_DNA"/>
</dbReference>
<reference evidence="3" key="1">
    <citation type="submission" date="2016-04" db="EMBL/GenBank/DDBJ databases">
        <authorList>
            <person name="Chen L."/>
            <person name="Zhuang W."/>
            <person name="Wang G."/>
        </authorList>
    </citation>
    <scope>NUCLEOTIDE SEQUENCE [LARGE SCALE GENOMIC DNA]</scope>
    <source>
        <strain evidence="3">17621</strain>
    </source>
</reference>
<feature type="chain" id="PRO_5010735261" description="DUF481 domain-containing protein" evidence="1">
    <location>
        <begin position="18"/>
        <end position="335"/>
    </location>
</feature>
<dbReference type="Pfam" id="PF04338">
    <property type="entry name" value="DUF481"/>
    <property type="match status" value="1"/>
</dbReference>
<gene>
    <name evidence="2" type="ORF">A4H97_29500</name>
</gene>
<sequence>MKYYLLLTFLMPLVVNAQNDSIIFRNGNTMIGEMKSLQNGVLTVRTGYSKNDFTIKWLEIYKIMSNTRLLLTLKDGRRINGRIQSNADGTQVIISDEGMSDLTIKLDDIVSFTGLKSAFWSRFKASIDIGVSFTKANNLKQFSGRSAVGYLADRWQLDANFNTLNSKQDSITDTKRTDAAIYYKYFLQHDWFLGTSISFLSNTEQALKLRTTGKLGAGKLIVHTNKTYWGIGTGLSFNNESFTNETTGRNSLEAYFGTELNLFDIGDFSLLSNWYVYPSLTESGRWRSDFQLDAKYAFLKNFYFKAGTTVNYDNEPAVAGKEFDYVVQFTIGWQL</sequence>
<keyword evidence="3" id="KW-1185">Reference proteome</keyword>
<accession>A0A1V9ESB3</accession>
<comment type="caution">
    <text evidence="2">The sequence shown here is derived from an EMBL/GenBank/DDBJ whole genome shotgun (WGS) entry which is preliminary data.</text>
</comment>
<evidence type="ECO:0000313" key="3">
    <source>
        <dbReference type="Proteomes" id="UP000192610"/>
    </source>
</evidence>
<dbReference type="Proteomes" id="UP000192610">
    <property type="component" value="Unassembled WGS sequence"/>
</dbReference>
<dbReference type="RefSeq" id="WP_081200511.1">
    <property type="nucleotide sequence ID" value="NZ_FOCZ01000008.1"/>
</dbReference>
<dbReference type="OrthoDB" id="1117610at2"/>
<dbReference type="AlphaFoldDB" id="A0A1V9ESB3"/>
<keyword evidence="1" id="KW-0732">Signal</keyword>
<protein>
    <recommendedName>
        <fullName evidence="4">DUF481 domain-containing protein</fullName>
    </recommendedName>
</protein>
<evidence type="ECO:0000256" key="1">
    <source>
        <dbReference type="SAM" id="SignalP"/>
    </source>
</evidence>
<dbReference type="InterPro" id="IPR007433">
    <property type="entry name" value="DUF481"/>
</dbReference>
<feature type="signal peptide" evidence="1">
    <location>
        <begin position="1"/>
        <end position="17"/>
    </location>
</feature>
<organism evidence="2 3">
    <name type="scientific">Niastella yeongjuensis</name>
    <dbReference type="NCBI Taxonomy" id="354355"/>
    <lineage>
        <taxon>Bacteria</taxon>
        <taxon>Pseudomonadati</taxon>
        <taxon>Bacteroidota</taxon>
        <taxon>Chitinophagia</taxon>
        <taxon>Chitinophagales</taxon>
        <taxon>Chitinophagaceae</taxon>
        <taxon>Niastella</taxon>
    </lineage>
</organism>
<name>A0A1V9ESB3_9BACT</name>
<evidence type="ECO:0000313" key="2">
    <source>
        <dbReference type="EMBL" id="OQP49020.1"/>
    </source>
</evidence>
<proteinExistence type="predicted"/>